<dbReference type="Proteomes" id="UP000887116">
    <property type="component" value="Unassembled WGS sequence"/>
</dbReference>
<feature type="domain" description="RNase H type-1" evidence="1">
    <location>
        <begin position="16"/>
        <end position="105"/>
    </location>
</feature>
<dbReference type="SUPFAM" id="SSF53098">
    <property type="entry name" value="Ribonuclease H-like"/>
    <property type="match status" value="1"/>
</dbReference>
<dbReference type="OrthoDB" id="6433690at2759"/>
<reference evidence="2" key="1">
    <citation type="submission" date="2020-07" db="EMBL/GenBank/DDBJ databases">
        <title>Multicomponent nature underlies the extraordinary mechanical properties of spider dragline silk.</title>
        <authorList>
            <person name="Kono N."/>
            <person name="Nakamura H."/>
            <person name="Mori M."/>
            <person name="Yoshida Y."/>
            <person name="Ohtoshi R."/>
            <person name="Malay A.D."/>
            <person name="Moran D.A.P."/>
            <person name="Tomita M."/>
            <person name="Numata K."/>
            <person name="Arakawa K."/>
        </authorList>
    </citation>
    <scope>NUCLEOTIDE SEQUENCE</scope>
</reference>
<keyword evidence="3" id="KW-1185">Reference proteome</keyword>
<evidence type="ECO:0000313" key="2">
    <source>
        <dbReference type="EMBL" id="GFQ99553.1"/>
    </source>
</evidence>
<evidence type="ECO:0000313" key="3">
    <source>
        <dbReference type="Proteomes" id="UP000887116"/>
    </source>
</evidence>
<sequence>MKTNTGEFRYHFRNPDSSSVFHSELVAIREALSLALDNRASDSWILTNSKSSIQFLKDWLNVLDMLGQDIISKLAALTQVSSVCFQYDKPSHVEVYGNEIADLLAPEGSELPTASFL</sequence>
<dbReference type="InterPro" id="IPR036397">
    <property type="entry name" value="RNaseH_sf"/>
</dbReference>
<proteinExistence type="predicted"/>
<dbReference type="AlphaFoldDB" id="A0A8X6HAV5"/>
<dbReference type="GO" id="GO:0003676">
    <property type="term" value="F:nucleic acid binding"/>
    <property type="evidence" value="ECO:0007669"/>
    <property type="project" value="InterPro"/>
</dbReference>
<comment type="caution">
    <text evidence="2">The sequence shown here is derived from an EMBL/GenBank/DDBJ whole genome shotgun (WGS) entry which is preliminary data.</text>
</comment>
<dbReference type="GO" id="GO:0004523">
    <property type="term" value="F:RNA-DNA hybrid ribonuclease activity"/>
    <property type="evidence" value="ECO:0007669"/>
    <property type="project" value="InterPro"/>
</dbReference>
<dbReference type="InterPro" id="IPR002156">
    <property type="entry name" value="RNaseH_domain"/>
</dbReference>
<dbReference type="Gene3D" id="3.30.420.10">
    <property type="entry name" value="Ribonuclease H-like superfamily/Ribonuclease H"/>
    <property type="match status" value="1"/>
</dbReference>
<protein>
    <submittedName>
        <fullName evidence="2">RNase H domain-containing protein</fullName>
    </submittedName>
</protein>
<dbReference type="Pfam" id="PF13456">
    <property type="entry name" value="RVT_3"/>
    <property type="match status" value="1"/>
</dbReference>
<name>A0A8X6HAV5_TRICU</name>
<gene>
    <name evidence="2" type="primary">AVEN_208341_1</name>
    <name evidence="2" type="ORF">TNCT_660411</name>
</gene>
<dbReference type="CDD" id="cd09276">
    <property type="entry name" value="Rnase_HI_RT_non_LTR"/>
    <property type="match status" value="1"/>
</dbReference>
<evidence type="ECO:0000259" key="1">
    <source>
        <dbReference type="Pfam" id="PF13456"/>
    </source>
</evidence>
<organism evidence="2 3">
    <name type="scientific">Trichonephila clavata</name>
    <name type="common">Joro spider</name>
    <name type="synonym">Nephila clavata</name>
    <dbReference type="NCBI Taxonomy" id="2740835"/>
    <lineage>
        <taxon>Eukaryota</taxon>
        <taxon>Metazoa</taxon>
        <taxon>Ecdysozoa</taxon>
        <taxon>Arthropoda</taxon>
        <taxon>Chelicerata</taxon>
        <taxon>Arachnida</taxon>
        <taxon>Araneae</taxon>
        <taxon>Araneomorphae</taxon>
        <taxon>Entelegynae</taxon>
        <taxon>Araneoidea</taxon>
        <taxon>Nephilidae</taxon>
        <taxon>Trichonephila</taxon>
    </lineage>
</organism>
<dbReference type="EMBL" id="BMAO01025019">
    <property type="protein sequence ID" value="GFQ99553.1"/>
    <property type="molecule type" value="Genomic_DNA"/>
</dbReference>
<dbReference type="InterPro" id="IPR012337">
    <property type="entry name" value="RNaseH-like_sf"/>
</dbReference>
<accession>A0A8X6HAV5</accession>